<evidence type="ECO:0000256" key="4">
    <source>
        <dbReference type="ARBA" id="ARBA00022777"/>
    </source>
</evidence>
<comment type="caution">
    <text evidence="7">The sequence shown here is derived from an EMBL/GenBank/DDBJ whole genome shotgun (WGS) entry which is preliminary data.</text>
</comment>
<dbReference type="EMBL" id="BMOM01000003">
    <property type="protein sequence ID" value="GGL99559.1"/>
    <property type="molecule type" value="Genomic_DNA"/>
</dbReference>
<evidence type="ECO:0000256" key="2">
    <source>
        <dbReference type="ARBA" id="ARBA00022679"/>
    </source>
</evidence>
<keyword evidence="8" id="KW-1185">Reference proteome</keyword>
<comment type="catalytic activity">
    <reaction evidence="5">
        <text>[pyruvate, water dikinase] + ADP = [pyruvate, water dikinase]-phosphate + AMP + H(+)</text>
        <dbReference type="Rhea" id="RHEA:46020"/>
        <dbReference type="Rhea" id="RHEA-COMP:11425"/>
        <dbReference type="Rhea" id="RHEA-COMP:11426"/>
        <dbReference type="ChEBI" id="CHEBI:15378"/>
        <dbReference type="ChEBI" id="CHEBI:43176"/>
        <dbReference type="ChEBI" id="CHEBI:68546"/>
        <dbReference type="ChEBI" id="CHEBI:456215"/>
        <dbReference type="ChEBI" id="CHEBI:456216"/>
        <dbReference type="EC" id="2.7.11.33"/>
    </reaction>
</comment>
<comment type="catalytic activity">
    <reaction evidence="5">
        <text>[pyruvate, water dikinase]-phosphate + phosphate + H(+) = [pyruvate, water dikinase] + diphosphate</text>
        <dbReference type="Rhea" id="RHEA:48580"/>
        <dbReference type="Rhea" id="RHEA-COMP:11425"/>
        <dbReference type="Rhea" id="RHEA-COMP:11426"/>
        <dbReference type="ChEBI" id="CHEBI:15378"/>
        <dbReference type="ChEBI" id="CHEBI:33019"/>
        <dbReference type="ChEBI" id="CHEBI:43176"/>
        <dbReference type="ChEBI" id="CHEBI:43474"/>
        <dbReference type="ChEBI" id="CHEBI:68546"/>
        <dbReference type="EC" id="2.7.4.28"/>
    </reaction>
</comment>
<sequence>MGRVGLCLLVSSSLTGPARRVLSPQPGQGQLGTKEPAPPLTRLRTCHSEGVSSPRASARTVLIVSDHTGITAENIARALLAHFPQQPLRYLRRPFTADVNAARAVAREVAALMEAGERPILFTTITQPAVLAELQTTPVQVFDLLTPGISVLEQEFGQKASGTVGGYHDMHDSGAYLGRMEALDFALATDDGVGDKQYGLADVILVGVSRVGKTPTSLFLALQHGVRASNYPLAEDDFDRNGLPLPLEKHRTKLYGLTIDPRRLHAIRTQRKAGSRYASPEQCEFEVRRAERLFQRVGLPVRDTTSTSVEEIAAGILSTLRR</sequence>
<dbReference type="Pfam" id="PF03618">
    <property type="entry name" value="Kinase-PPPase"/>
    <property type="match status" value="1"/>
</dbReference>
<evidence type="ECO:0000256" key="3">
    <source>
        <dbReference type="ARBA" id="ARBA00022741"/>
    </source>
</evidence>
<feature type="region of interest" description="Disordered" evidence="6">
    <location>
        <begin position="19"/>
        <end position="42"/>
    </location>
</feature>
<dbReference type="EC" id="2.7.11.33" evidence="5"/>
<dbReference type="HAMAP" id="MF_01062">
    <property type="entry name" value="PSRP"/>
    <property type="match status" value="1"/>
</dbReference>
<dbReference type="InterPro" id="IPR005177">
    <property type="entry name" value="Kinase-pyrophosphorylase"/>
</dbReference>
<keyword evidence="1 5" id="KW-0723">Serine/threonine-protein kinase</keyword>
<gene>
    <name evidence="7" type="ORF">GCM10010841_05200</name>
</gene>
<comment type="similarity">
    <text evidence="5">Belongs to the pyruvate, phosphate/water dikinase regulatory protein family. PSRP subfamily.</text>
</comment>
<dbReference type="PANTHER" id="PTHR31756:SF3">
    <property type="entry name" value="PYRUVATE, PHOSPHATE DIKINASE REGULATORY PROTEIN 1, CHLOROPLASTIC"/>
    <property type="match status" value="1"/>
</dbReference>
<proteinExistence type="inferred from homology"/>
<protein>
    <recommendedName>
        <fullName evidence="5">Putative phosphoenolpyruvate synthase regulatory protein</fullName>
        <shortName evidence="5">PEP synthase regulatory protein</shortName>
        <shortName evidence="5">PSRP</shortName>
        <ecNumber evidence="5">2.7.11.33</ecNumber>
        <ecNumber evidence="5">2.7.4.28</ecNumber>
    </recommendedName>
    <alternativeName>
        <fullName evidence="5">Pyruvate, water dikinase regulatory protein</fullName>
    </alternativeName>
</protein>
<evidence type="ECO:0000313" key="8">
    <source>
        <dbReference type="Proteomes" id="UP000661918"/>
    </source>
</evidence>
<dbReference type="Proteomes" id="UP000661918">
    <property type="component" value="Unassembled WGS sequence"/>
</dbReference>
<dbReference type="PANTHER" id="PTHR31756">
    <property type="entry name" value="PYRUVATE, PHOSPHATE DIKINASE REGULATORY PROTEIN 1, CHLOROPLASTIC"/>
    <property type="match status" value="1"/>
</dbReference>
<feature type="binding site" evidence="5">
    <location>
        <begin position="207"/>
        <end position="214"/>
    </location>
    <ligand>
        <name>ADP</name>
        <dbReference type="ChEBI" id="CHEBI:456216"/>
    </ligand>
</feature>
<keyword evidence="2 5" id="KW-0808">Transferase</keyword>
<dbReference type="InterPro" id="IPR026530">
    <property type="entry name" value="PSRP"/>
</dbReference>
<keyword evidence="4 5" id="KW-0418">Kinase</keyword>
<accession>A0ABQ2GJK0</accession>
<evidence type="ECO:0000256" key="1">
    <source>
        <dbReference type="ARBA" id="ARBA00022527"/>
    </source>
</evidence>
<organism evidence="7 8">
    <name type="scientific">Deinococcus aerophilus</name>
    <dbReference type="NCBI Taxonomy" id="522488"/>
    <lineage>
        <taxon>Bacteria</taxon>
        <taxon>Thermotogati</taxon>
        <taxon>Deinococcota</taxon>
        <taxon>Deinococci</taxon>
        <taxon>Deinococcales</taxon>
        <taxon>Deinococcaceae</taxon>
        <taxon>Deinococcus</taxon>
    </lineage>
</organism>
<reference evidence="8" key="1">
    <citation type="journal article" date="2019" name="Int. J. Syst. Evol. Microbiol.">
        <title>The Global Catalogue of Microorganisms (GCM) 10K type strain sequencing project: providing services to taxonomists for standard genome sequencing and annotation.</title>
        <authorList>
            <consortium name="The Broad Institute Genomics Platform"/>
            <consortium name="The Broad Institute Genome Sequencing Center for Infectious Disease"/>
            <person name="Wu L."/>
            <person name="Ma J."/>
        </authorList>
    </citation>
    <scope>NUCLEOTIDE SEQUENCE [LARGE SCALE GENOMIC DNA]</scope>
    <source>
        <strain evidence="8">JCM 15443</strain>
    </source>
</reference>
<evidence type="ECO:0000256" key="5">
    <source>
        <dbReference type="HAMAP-Rule" id="MF_01062"/>
    </source>
</evidence>
<evidence type="ECO:0000256" key="6">
    <source>
        <dbReference type="SAM" id="MobiDB-lite"/>
    </source>
</evidence>
<keyword evidence="3 5" id="KW-0547">Nucleotide-binding</keyword>
<name>A0ABQ2GJK0_9DEIO</name>
<dbReference type="EC" id="2.7.4.28" evidence="5"/>
<evidence type="ECO:0000313" key="7">
    <source>
        <dbReference type="EMBL" id="GGL99559.1"/>
    </source>
</evidence>
<comment type="function">
    <text evidence="5">Bifunctional serine/threonine kinase and phosphorylase involved in the regulation of the phosphoenolpyruvate synthase (PEPS) by catalyzing its phosphorylation/dephosphorylation.</text>
</comment>
<dbReference type="NCBIfam" id="NF003742">
    <property type="entry name" value="PRK05339.1"/>
    <property type="match status" value="1"/>
</dbReference>